<organism evidence="3 4">
    <name type="scientific">Thomasclavelia spiroformis</name>
    <dbReference type="NCBI Taxonomy" id="29348"/>
    <lineage>
        <taxon>Bacteria</taxon>
        <taxon>Bacillati</taxon>
        <taxon>Bacillota</taxon>
        <taxon>Erysipelotrichia</taxon>
        <taxon>Erysipelotrichales</taxon>
        <taxon>Coprobacillaceae</taxon>
        <taxon>Thomasclavelia</taxon>
    </lineage>
</organism>
<evidence type="ECO:0000313" key="2">
    <source>
        <dbReference type="EMBL" id="HJF39411.1"/>
    </source>
</evidence>
<accession>A0A1Y4Q9Z2</accession>
<keyword evidence="1" id="KW-1133">Transmembrane helix</keyword>
<evidence type="ECO:0000313" key="3">
    <source>
        <dbReference type="EMBL" id="OUQ03607.1"/>
    </source>
</evidence>
<evidence type="ECO:0000256" key="1">
    <source>
        <dbReference type="SAM" id="Phobius"/>
    </source>
</evidence>
<proteinExistence type="predicted"/>
<comment type="caution">
    <text evidence="3">The sequence shown here is derived from an EMBL/GenBank/DDBJ whole genome shotgun (WGS) entry which is preliminary data.</text>
</comment>
<dbReference type="AlphaFoldDB" id="A0A1Y4Q9Z2"/>
<dbReference type="RefSeq" id="WP_087258225.1">
    <property type="nucleotide sequence ID" value="NZ_CAJFOD010000064.1"/>
</dbReference>
<gene>
    <name evidence="3" type="ORF">B5E91_12385</name>
    <name evidence="2" type="ORF">K8V91_00675</name>
</gene>
<feature type="transmembrane region" description="Helical" evidence="1">
    <location>
        <begin position="12"/>
        <end position="36"/>
    </location>
</feature>
<protein>
    <submittedName>
        <fullName evidence="3">Uncharacterized protein</fullName>
    </submittedName>
</protein>
<dbReference type="Proteomes" id="UP000749320">
    <property type="component" value="Unassembled WGS sequence"/>
</dbReference>
<name>A0A1Y4Q9Z2_9FIRM</name>
<dbReference type="EMBL" id="NFLB01000018">
    <property type="protein sequence ID" value="OUQ03607.1"/>
    <property type="molecule type" value="Genomic_DNA"/>
</dbReference>
<keyword evidence="1" id="KW-0472">Membrane</keyword>
<sequence>MDKVKKDFLIFYLARNAIATFFITLIAFVCDFMIYFDMTTSRAIMKIFTDNIYTTLYFLLLWILNYLLFEIYKIVVDGIKHDGKIEIRLKIGDKKIISYDVIILIVIFILLIFIEFERLFRFNFILLVLFMILRGIKEEIKYYKK</sequence>
<dbReference type="EMBL" id="DYWV01000024">
    <property type="protein sequence ID" value="HJF39411.1"/>
    <property type="molecule type" value="Genomic_DNA"/>
</dbReference>
<feature type="transmembrane region" description="Helical" evidence="1">
    <location>
        <begin position="56"/>
        <end position="75"/>
    </location>
</feature>
<evidence type="ECO:0000313" key="4">
    <source>
        <dbReference type="Proteomes" id="UP000196258"/>
    </source>
</evidence>
<feature type="transmembrane region" description="Helical" evidence="1">
    <location>
        <begin position="96"/>
        <end position="114"/>
    </location>
</feature>
<reference evidence="3" key="2">
    <citation type="journal article" date="2018" name="BMC Genomics">
        <title>Whole genome sequencing and function prediction of 133 gut anaerobes isolated from chicken caecum in pure cultures.</title>
        <authorList>
            <person name="Medvecky M."/>
            <person name="Cejkova D."/>
            <person name="Polansky O."/>
            <person name="Karasova D."/>
            <person name="Kubasova T."/>
            <person name="Cizek A."/>
            <person name="Rychlik I."/>
        </authorList>
    </citation>
    <scope>NUCLEOTIDE SEQUENCE</scope>
    <source>
        <strain evidence="3">An149</strain>
    </source>
</reference>
<feature type="transmembrane region" description="Helical" evidence="1">
    <location>
        <begin position="120"/>
        <end position="136"/>
    </location>
</feature>
<reference evidence="4" key="1">
    <citation type="submission" date="2017-04" db="EMBL/GenBank/DDBJ databases">
        <title>Function of individual gut microbiota members based on whole genome sequencing of pure cultures obtained from chicken caecum.</title>
        <authorList>
            <person name="Medvecky M."/>
            <person name="Cejkova D."/>
            <person name="Polansky O."/>
            <person name="Karasova D."/>
            <person name="Kubasova T."/>
            <person name="Cizek A."/>
            <person name="Rychlik I."/>
        </authorList>
    </citation>
    <scope>NUCLEOTIDE SEQUENCE [LARGE SCALE GENOMIC DNA]</scope>
    <source>
        <strain evidence="4">An149</strain>
    </source>
</reference>
<reference evidence="2" key="4">
    <citation type="submission" date="2021-09" db="EMBL/GenBank/DDBJ databases">
        <authorList>
            <person name="Gilroy R."/>
        </authorList>
    </citation>
    <scope>NUCLEOTIDE SEQUENCE</scope>
    <source>
        <strain evidence="2">CHK193-16274</strain>
    </source>
</reference>
<dbReference type="Proteomes" id="UP000196258">
    <property type="component" value="Unassembled WGS sequence"/>
</dbReference>
<reference evidence="2" key="3">
    <citation type="journal article" date="2021" name="PeerJ">
        <title>Extensive microbial diversity within the chicken gut microbiome revealed by metagenomics and culture.</title>
        <authorList>
            <person name="Gilroy R."/>
            <person name="Ravi A."/>
            <person name="Getino M."/>
            <person name="Pursley I."/>
            <person name="Horton D.L."/>
            <person name="Alikhan N.F."/>
            <person name="Baker D."/>
            <person name="Gharbi K."/>
            <person name="Hall N."/>
            <person name="Watson M."/>
            <person name="Adriaenssens E.M."/>
            <person name="Foster-Nyarko E."/>
            <person name="Jarju S."/>
            <person name="Secka A."/>
            <person name="Antonio M."/>
            <person name="Oren A."/>
            <person name="Chaudhuri R.R."/>
            <person name="La Ragione R."/>
            <person name="Hildebrand F."/>
            <person name="Pallen M.J."/>
        </authorList>
    </citation>
    <scope>NUCLEOTIDE SEQUENCE</scope>
    <source>
        <strain evidence="2">CHK193-16274</strain>
    </source>
</reference>
<keyword evidence="1" id="KW-0812">Transmembrane</keyword>